<dbReference type="SMART" id="SM01185">
    <property type="entry name" value="EFP"/>
    <property type="match status" value="1"/>
</dbReference>
<dbReference type="InterPro" id="IPR014722">
    <property type="entry name" value="Rib_uL2_dom2"/>
</dbReference>
<feature type="domain" description="Translation elongation factor P/YeiP central" evidence="12">
    <location>
        <begin position="91"/>
        <end position="145"/>
    </location>
</feature>
<evidence type="ECO:0000256" key="6">
    <source>
        <dbReference type="ARBA" id="ARBA00022917"/>
    </source>
</evidence>
<dbReference type="InterPro" id="IPR020599">
    <property type="entry name" value="Transl_elong_fac_P/YeiP"/>
</dbReference>
<dbReference type="InterPro" id="IPR011768">
    <property type="entry name" value="Transl_elongation_fac_P"/>
</dbReference>
<evidence type="ECO:0000256" key="10">
    <source>
        <dbReference type="RuleBase" id="RU004389"/>
    </source>
</evidence>
<evidence type="ECO:0000256" key="8">
    <source>
        <dbReference type="HAMAP-Rule" id="MF_00141"/>
    </source>
</evidence>
<feature type="modified residue" description="N6-(3,6-diaminohexanoyl)-5-hydroxylysine" evidence="8">
    <location>
        <position position="56"/>
    </location>
</feature>
<dbReference type="Pfam" id="PF09285">
    <property type="entry name" value="Elong-fact-P_C"/>
    <property type="match status" value="1"/>
</dbReference>
<dbReference type="UniPathway" id="UPA00345"/>
<dbReference type="Pfam" id="PF01132">
    <property type="entry name" value="EFP"/>
    <property type="match status" value="1"/>
</dbReference>
<keyword evidence="6 8" id="KW-0648">Protein biosynthesis</keyword>
<dbReference type="EMBL" id="AP018005">
    <property type="protein sequence ID" value="BBB15535.1"/>
    <property type="molecule type" value="Genomic_DNA"/>
</dbReference>
<dbReference type="AlphaFoldDB" id="A0A2Z5UWR8"/>
<evidence type="ECO:0000313" key="13">
    <source>
        <dbReference type="EMBL" id="BBB15535.1"/>
    </source>
</evidence>
<gene>
    <name evidence="8 13" type="primary">efp</name>
    <name evidence="13" type="ORF">RVIR1_10660</name>
</gene>
<keyword evidence="7 8" id="KW-0379">Hydroxylation</keyword>
<dbReference type="FunFam" id="2.40.50.140:FF:000009">
    <property type="entry name" value="Elongation factor P"/>
    <property type="match status" value="1"/>
</dbReference>
<comment type="function">
    <text evidence="8">Involved in peptide bond synthesis. Alleviates ribosome stalling that occurs when 3 or more consecutive Pro residues or the sequence PPG is present in a protein, possibly by augmenting the peptidyl transferase activity of the ribosome. Modification of Lys-56 is required for alleviation.</text>
</comment>
<keyword evidence="5 8" id="KW-0251">Elongation factor</keyword>
<dbReference type="PANTHER" id="PTHR30053:SF12">
    <property type="entry name" value="ELONGATION FACTOR P (EF-P) FAMILY PROTEIN"/>
    <property type="match status" value="1"/>
</dbReference>
<dbReference type="PROSITE" id="PS01275">
    <property type="entry name" value="EFP"/>
    <property type="match status" value="1"/>
</dbReference>
<dbReference type="Proteomes" id="UP000282483">
    <property type="component" value="Chromosome"/>
</dbReference>
<comment type="similarity">
    <text evidence="3 8 10">Belongs to the elongation factor P family.</text>
</comment>
<evidence type="ECO:0000256" key="2">
    <source>
        <dbReference type="ARBA" id="ARBA00004815"/>
    </source>
</evidence>
<reference evidence="13 14" key="1">
    <citation type="submission" date="2017-03" db="EMBL/GenBank/DDBJ databases">
        <title>The genome sequence of Candidatus Rickettsiella viridis.</title>
        <authorList>
            <person name="Nikoh N."/>
            <person name="Tsuchida T."/>
            <person name="Yamaguchi K."/>
            <person name="Maeda T."/>
            <person name="Shigenobu S."/>
            <person name="Fukatsu T."/>
        </authorList>
    </citation>
    <scope>NUCLEOTIDE SEQUENCE [LARGE SCALE GENOMIC DNA]</scope>
    <source>
        <strain evidence="13 14">Ap-RA04</strain>
    </source>
</reference>
<dbReference type="CDD" id="cd04470">
    <property type="entry name" value="S1_EF-P_repeat_1"/>
    <property type="match status" value="1"/>
</dbReference>
<dbReference type="CDD" id="cd05794">
    <property type="entry name" value="S1_EF-P_repeat_2"/>
    <property type="match status" value="1"/>
</dbReference>
<dbReference type="InterPro" id="IPR012340">
    <property type="entry name" value="NA-bd_OB-fold"/>
</dbReference>
<dbReference type="InterPro" id="IPR008991">
    <property type="entry name" value="Translation_prot_SH3-like_sf"/>
</dbReference>
<dbReference type="PIRSF" id="PIRSF005901">
    <property type="entry name" value="EF-P"/>
    <property type="match status" value="1"/>
</dbReference>
<keyword evidence="14" id="KW-1185">Reference proteome</keyword>
<dbReference type="Gene3D" id="2.40.50.140">
    <property type="entry name" value="Nucleic acid-binding proteins"/>
    <property type="match status" value="2"/>
</dbReference>
<sequence>MASWAGTQQKIPGRRIYQWIKDMAYYSTNELKNGMKIMLDNEPYTILENDYVKPGKGQAFNRIKIRNLKNNRVIERTLKSGDSLLAADVYDIEVQYLYNDGQVWHFMAADTFEQYAADAAAVASAKQWLKEQDTCTLTLFNGAPLTVAPPNFVTLKIVDTDPGVRGDTSGGGGKPATLETGAVVRVPLFIQIGELIKVDTRTGEYLSRIKS</sequence>
<comment type="subcellular location">
    <subcellularLocation>
        <location evidence="1 8">Cytoplasm</location>
    </subcellularLocation>
</comment>
<accession>A0A2Z5UWR8</accession>
<evidence type="ECO:0000259" key="11">
    <source>
        <dbReference type="SMART" id="SM00841"/>
    </source>
</evidence>
<dbReference type="SUPFAM" id="SSF50249">
    <property type="entry name" value="Nucleic acid-binding proteins"/>
    <property type="match status" value="2"/>
</dbReference>
<evidence type="ECO:0000256" key="4">
    <source>
        <dbReference type="ARBA" id="ARBA00022490"/>
    </source>
</evidence>
<feature type="domain" description="Elongation factor P C-terminal" evidence="11">
    <location>
        <begin position="153"/>
        <end position="208"/>
    </location>
</feature>
<evidence type="ECO:0000259" key="12">
    <source>
        <dbReference type="SMART" id="SM01185"/>
    </source>
</evidence>
<evidence type="ECO:0000256" key="9">
    <source>
        <dbReference type="NCBIfam" id="TIGR00038"/>
    </source>
</evidence>
<name>A0A2Z5UWR8_9COXI</name>
<comment type="pathway">
    <text evidence="2 8">Protein biosynthesis; polypeptide chain elongation.</text>
</comment>
<evidence type="ECO:0000256" key="5">
    <source>
        <dbReference type="ARBA" id="ARBA00022768"/>
    </source>
</evidence>
<dbReference type="NCBIfam" id="TIGR00038">
    <property type="entry name" value="efp"/>
    <property type="match status" value="1"/>
</dbReference>
<dbReference type="InterPro" id="IPR013852">
    <property type="entry name" value="Transl_elong_P/YeiP_CS"/>
</dbReference>
<dbReference type="GO" id="GO:0003746">
    <property type="term" value="F:translation elongation factor activity"/>
    <property type="evidence" value="ECO:0007669"/>
    <property type="project" value="UniProtKB-UniRule"/>
</dbReference>
<dbReference type="FunFam" id="2.40.50.140:FF:000004">
    <property type="entry name" value="Elongation factor P"/>
    <property type="match status" value="1"/>
</dbReference>
<proteinExistence type="inferred from homology"/>
<dbReference type="GO" id="GO:0043043">
    <property type="term" value="P:peptide biosynthetic process"/>
    <property type="evidence" value="ECO:0007669"/>
    <property type="project" value="InterPro"/>
</dbReference>
<dbReference type="Gene3D" id="2.30.30.30">
    <property type="match status" value="1"/>
</dbReference>
<protein>
    <recommendedName>
        <fullName evidence="8 9">Elongation factor P</fullName>
        <shortName evidence="8">EF-P</shortName>
    </recommendedName>
</protein>
<dbReference type="InterPro" id="IPR015365">
    <property type="entry name" value="Elong-fact-P_C"/>
</dbReference>
<dbReference type="NCBIfam" id="NF001810">
    <property type="entry name" value="PRK00529.1"/>
    <property type="match status" value="1"/>
</dbReference>
<dbReference type="FunFam" id="2.30.30.30:FF:000003">
    <property type="entry name" value="Elongation factor P"/>
    <property type="match status" value="1"/>
</dbReference>
<evidence type="ECO:0000256" key="1">
    <source>
        <dbReference type="ARBA" id="ARBA00004496"/>
    </source>
</evidence>
<dbReference type="InterPro" id="IPR013185">
    <property type="entry name" value="Transl_elong_KOW-like"/>
</dbReference>
<evidence type="ECO:0000256" key="7">
    <source>
        <dbReference type="ARBA" id="ARBA00023278"/>
    </source>
</evidence>
<organism evidence="13 14">
    <name type="scientific">Candidatus Rickettsiella viridis</name>
    <dbReference type="NCBI Taxonomy" id="676208"/>
    <lineage>
        <taxon>Bacteria</taxon>
        <taxon>Pseudomonadati</taxon>
        <taxon>Pseudomonadota</taxon>
        <taxon>Gammaproteobacteria</taxon>
        <taxon>Legionellales</taxon>
        <taxon>Coxiellaceae</taxon>
        <taxon>Rickettsiella</taxon>
    </lineage>
</organism>
<dbReference type="HAMAP" id="MF_00141">
    <property type="entry name" value="EF_P"/>
    <property type="match status" value="1"/>
</dbReference>
<dbReference type="SMART" id="SM00841">
    <property type="entry name" value="Elong-fact-P_C"/>
    <property type="match status" value="1"/>
</dbReference>
<comment type="PTM">
    <text evidence="8">May be beta-lysylated on the epsilon-amino group of Lys-56 by the combined action of EpmA and EpmB, and then hydroxylated on the C5 position of the same residue by EpmC (if this protein is present). Lysylation is critical for the stimulatory effect of EF-P on peptide-bond formation. The lysylation moiety may extend toward the peptidyltransferase center and stabilize the terminal 3-CCA end of the tRNA. Hydroxylation of the C5 position on Lys-56 may allow additional potential stabilizing hydrogen-bond interactions with the P-tRNA.</text>
</comment>
<evidence type="ECO:0000256" key="3">
    <source>
        <dbReference type="ARBA" id="ARBA00009479"/>
    </source>
</evidence>
<dbReference type="InterPro" id="IPR001059">
    <property type="entry name" value="Transl_elong_P/YeiP_cen"/>
</dbReference>
<dbReference type="KEGG" id="rvi:RVIR1_10660"/>
<keyword evidence="4 8" id="KW-0963">Cytoplasm</keyword>
<dbReference type="GO" id="GO:0005829">
    <property type="term" value="C:cytosol"/>
    <property type="evidence" value="ECO:0007669"/>
    <property type="project" value="UniProtKB-ARBA"/>
</dbReference>
<dbReference type="SUPFAM" id="SSF50104">
    <property type="entry name" value="Translation proteins SH3-like domain"/>
    <property type="match status" value="1"/>
</dbReference>
<dbReference type="Pfam" id="PF08207">
    <property type="entry name" value="EFP_N"/>
    <property type="match status" value="1"/>
</dbReference>
<dbReference type="PANTHER" id="PTHR30053">
    <property type="entry name" value="ELONGATION FACTOR P"/>
    <property type="match status" value="1"/>
</dbReference>
<evidence type="ECO:0000313" key="14">
    <source>
        <dbReference type="Proteomes" id="UP000282483"/>
    </source>
</evidence>